<evidence type="ECO:0000256" key="3">
    <source>
        <dbReference type="ARBA" id="ARBA00022763"/>
    </source>
</evidence>
<protein>
    <recommendedName>
        <fullName evidence="6">Very short patch repair endonuclease</fullName>
        <ecNumber evidence="6">3.1.-.-</ecNumber>
    </recommendedName>
</protein>
<evidence type="ECO:0000256" key="2">
    <source>
        <dbReference type="ARBA" id="ARBA00022759"/>
    </source>
</evidence>
<name>A0ABX4GHE5_9PSED</name>
<dbReference type="EC" id="3.1.-.-" evidence="6"/>
<evidence type="ECO:0000313" key="7">
    <source>
        <dbReference type="EMBL" id="OZY51398.1"/>
    </source>
</evidence>
<dbReference type="CDD" id="cd00221">
    <property type="entry name" value="Vsr"/>
    <property type="match status" value="1"/>
</dbReference>
<keyword evidence="5 6" id="KW-0234">DNA repair</keyword>
<dbReference type="RefSeq" id="WP_094988465.1">
    <property type="nucleotide sequence ID" value="NZ_NQKE01000038.1"/>
</dbReference>
<dbReference type="InterPro" id="IPR011335">
    <property type="entry name" value="Restrct_endonuc-II-like"/>
</dbReference>
<dbReference type="Gene3D" id="3.40.960.10">
    <property type="entry name" value="VSR Endonuclease"/>
    <property type="match status" value="1"/>
</dbReference>
<accession>A0ABX4GHE5</accession>
<evidence type="ECO:0000256" key="6">
    <source>
        <dbReference type="PIRNR" id="PIRNR018267"/>
    </source>
</evidence>
<dbReference type="NCBIfam" id="TIGR00632">
    <property type="entry name" value="vsr"/>
    <property type="match status" value="1"/>
</dbReference>
<organism evidence="7 8">
    <name type="scientific">Pseudomonas lundensis</name>
    <dbReference type="NCBI Taxonomy" id="86185"/>
    <lineage>
        <taxon>Bacteria</taxon>
        <taxon>Pseudomonadati</taxon>
        <taxon>Pseudomonadota</taxon>
        <taxon>Gammaproteobacteria</taxon>
        <taxon>Pseudomonadales</taxon>
        <taxon>Pseudomonadaceae</taxon>
        <taxon>Pseudomonas</taxon>
    </lineage>
</organism>
<dbReference type="InterPro" id="IPR004603">
    <property type="entry name" value="DNA_mismatch_endonuc_vsr"/>
</dbReference>
<dbReference type="Proteomes" id="UP000216897">
    <property type="component" value="Unassembled WGS sequence"/>
</dbReference>
<evidence type="ECO:0000256" key="1">
    <source>
        <dbReference type="ARBA" id="ARBA00022722"/>
    </source>
</evidence>
<dbReference type="Pfam" id="PF03852">
    <property type="entry name" value="Vsr"/>
    <property type="match status" value="1"/>
</dbReference>
<proteinExistence type="inferred from homology"/>
<sequence length="138" mass="16332">MTDRLTSQKRSWNMSRIRSRDTAPELAVRKVLYRIGYRYRLHSAIVPGKPDIVLTKFKSVIFVHGCFWHRHPGCKFAYTPKSREEFWTKKFEANVRRDEVVKKQLSESGWRNLIIWECETKSSDIIENLLRGFLGENG</sequence>
<dbReference type="GO" id="GO:0004519">
    <property type="term" value="F:endonuclease activity"/>
    <property type="evidence" value="ECO:0007669"/>
    <property type="project" value="UniProtKB-KW"/>
</dbReference>
<keyword evidence="1 6" id="KW-0540">Nuclease</keyword>
<dbReference type="SUPFAM" id="SSF52980">
    <property type="entry name" value="Restriction endonuclease-like"/>
    <property type="match status" value="1"/>
</dbReference>
<dbReference type="PIRSF" id="PIRSF018267">
    <property type="entry name" value="VSR_endonuc"/>
    <property type="match status" value="1"/>
</dbReference>
<gene>
    <name evidence="7" type="ORF">CJF38_22855</name>
</gene>
<keyword evidence="8" id="KW-1185">Reference proteome</keyword>
<keyword evidence="3 6" id="KW-0227">DNA damage</keyword>
<comment type="function">
    <text evidence="6">May nick specific sequences that contain T:G mispairs resulting from m5C-deamination.</text>
</comment>
<evidence type="ECO:0000313" key="8">
    <source>
        <dbReference type="Proteomes" id="UP000216897"/>
    </source>
</evidence>
<comment type="caution">
    <text evidence="7">The sequence shown here is derived from an EMBL/GenBank/DDBJ whole genome shotgun (WGS) entry which is preliminary data.</text>
</comment>
<evidence type="ECO:0000256" key="4">
    <source>
        <dbReference type="ARBA" id="ARBA00022801"/>
    </source>
</evidence>
<dbReference type="EMBL" id="NQKG01000045">
    <property type="protein sequence ID" value="OZY51398.1"/>
    <property type="molecule type" value="Genomic_DNA"/>
</dbReference>
<evidence type="ECO:0000256" key="5">
    <source>
        <dbReference type="ARBA" id="ARBA00023204"/>
    </source>
</evidence>
<keyword evidence="4 6" id="KW-0378">Hydrolase</keyword>
<comment type="similarity">
    <text evidence="6">Belongs to the vsr family.</text>
</comment>
<keyword evidence="2 6" id="KW-0255">Endonuclease</keyword>
<reference evidence="7 8" key="1">
    <citation type="submission" date="2017-08" db="EMBL/GenBank/DDBJ databases">
        <title>Genomic and metabolic characterisation of spoilage-associated Pseudomonas species.</title>
        <authorList>
            <person name="Stanborough T."/>
            <person name="Fegan N."/>
            <person name="Powell S.M."/>
            <person name="Singh T."/>
            <person name="Tamplin M.L."/>
            <person name="Chandry P.S."/>
        </authorList>
    </citation>
    <scope>NUCLEOTIDE SEQUENCE [LARGE SCALE GENOMIC DNA]</scope>
    <source>
        <strain evidence="7 8">L1814</strain>
    </source>
</reference>